<evidence type="ECO:0000313" key="3">
    <source>
        <dbReference type="Proteomes" id="UP001501470"/>
    </source>
</evidence>
<feature type="transmembrane region" description="Helical" evidence="1">
    <location>
        <begin position="74"/>
        <end position="93"/>
    </location>
</feature>
<comment type="caution">
    <text evidence="2">The sequence shown here is derived from an EMBL/GenBank/DDBJ whole genome shotgun (WGS) entry which is preliminary data.</text>
</comment>
<dbReference type="Proteomes" id="UP001501470">
    <property type="component" value="Unassembled WGS sequence"/>
</dbReference>
<sequence length="154" mass="15712">MRAIKVLTSAVAGAVGAGVVLGALSRGFMRLLTLATGGEPGFSWSGTFFIALIYVVAVAPAALAATFTMRWWRWLAAAAGALFLMLPAIGVFSEEVGDVNGLSTMAWVGLVAASVAVFATVFVAPAAAIWLVDRLKGAAPVADSARRSALAEVG</sequence>
<keyword evidence="1" id="KW-0472">Membrane</keyword>
<feature type="transmembrane region" description="Helical" evidence="1">
    <location>
        <begin position="46"/>
        <end position="67"/>
    </location>
</feature>
<evidence type="ECO:0000313" key="2">
    <source>
        <dbReference type="EMBL" id="GAA1571988.1"/>
    </source>
</evidence>
<name>A0ABN2D9Y5_9ACTN</name>
<evidence type="ECO:0008006" key="4">
    <source>
        <dbReference type="Google" id="ProtNLM"/>
    </source>
</evidence>
<protein>
    <recommendedName>
        <fullName evidence="4">Integral membrane protein</fullName>
    </recommendedName>
</protein>
<accession>A0ABN2D9Y5</accession>
<evidence type="ECO:0000256" key="1">
    <source>
        <dbReference type="SAM" id="Phobius"/>
    </source>
</evidence>
<proteinExistence type="predicted"/>
<dbReference type="EMBL" id="BAAAQD010000048">
    <property type="protein sequence ID" value="GAA1571988.1"/>
    <property type="molecule type" value="Genomic_DNA"/>
</dbReference>
<organism evidence="2 3">
    <name type="scientific">Dactylosporangium maewongense</name>
    <dbReference type="NCBI Taxonomy" id="634393"/>
    <lineage>
        <taxon>Bacteria</taxon>
        <taxon>Bacillati</taxon>
        <taxon>Actinomycetota</taxon>
        <taxon>Actinomycetes</taxon>
        <taxon>Micromonosporales</taxon>
        <taxon>Micromonosporaceae</taxon>
        <taxon>Dactylosporangium</taxon>
    </lineage>
</organism>
<keyword evidence="1" id="KW-0812">Transmembrane</keyword>
<reference evidence="2 3" key="1">
    <citation type="journal article" date="2019" name="Int. J. Syst. Evol. Microbiol.">
        <title>The Global Catalogue of Microorganisms (GCM) 10K type strain sequencing project: providing services to taxonomists for standard genome sequencing and annotation.</title>
        <authorList>
            <consortium name="The Broad Institute Genomics Platform"/>
            <consortium name="The Broad Institute Genome Sequencing Center for Infectious Disease"/>
            <person name="Wu L."/>
            <person name="Ma J."/>
        </authorList>
    </citation>
    <scope>NUCLEOTIDE SEQUENCE [LARGE SCALE GENOMIC DNA]</scope>
    <source>
        <strain evidence="2 3">JCM 15933</strain>
    </source>
</reference>
<gene>
    <name evidence="2" type="ORF">GCM10009827_112480</name>
</gene>
<dbReference type="RefSeq" id="WP_344514560.1">
    <property type="nucleotide sequence ID" value="NZ_BAAAQD010000048.1"/>
</dbReference>
<feature type="transmembrane region" description="Helical" evidence="1">
    <location>
        <begin position="105"/>
        <end position="132"/>
    </location>
</feature>
<keyword evidence="3" id="KW-1185">Reference proteome</keyword>
<keyword evidence="1" id="KW-1133">Transmembrane helix</keyword>